<dbReference type="GO" id="GO:0007219">
    <property type="term" value="P:Notch signaling pathway"/>
    <property type="evidence" value="ECO:0007669"/>
    <property type="project" value="UniProtKB-KW"/>
</dbReference>
<reference evidence="10 11" key="1">
    <citation type="journal article" date="2007" name="Nature">
        <title>Evolution of genes and genomes on the Drosophila phylogeny.</title>
        <authorList>
            <consortium name="Drosophila 12 Genomes Consortium"/>
            <person name="Clark A.G."/>
            <person name="Eisen M.B."/>
            <person name="Smith D.R."/>
            <person name="Bergman C.M."/>
            <person name="Oliver B."/>
            <person name="Markow T.A."/>
            <person name="Kaufman T.C."/>
            <person name="Kellis M."/>
            <person name="Gelbart W."/>
            <person name="Iyer V.N."/>
            <person name="Pollard D.A."/>
            <person name="Sackton T.B."/>
            <person name="Larracuente A.M."/>
            <person name="Singh N.D."/>
            <person name="Abad J.P."/>
            <person name="Abt D.N."/>
            <person name="Adryan B."/>
            <person name="Aguade M."/>
            <person name="Akashi H."/>
            <person name="Anderson W.W."/>
            <person name="Aquadro C.F."/>
            <person name="Ardell D.H."/>
            <person name="Arguello R."/>
            <person name="Artieri C.G."/>
            <person name="Barbash D.A."/>
            <person name="Barker D."/>
            <person name="Barsanti P."/>
            <person name="Batterham P."/>
            <person name="Batzoglou S."/>
            <person name="Begun D."/>
            <person name="Bhutkar A."/>
            <person name="Blanco E."/>
            <person name="Bosak S.A."/>
            <person name="Bradley R.K."/>
            <person name="Brand A.D."/>
            <person name="Brent M.R."/>
            <person name="Brooks A.N."/>
            <person name="Brown R.H."/>
            <person name="Butlin R.K."/>
            <person name="Caggese C."/>
            <person name="Calvi B.R."/>
            <person name="Bernardo de Carvalho A."/>
            <person name="Caspi A."/>
            <person name="Castrezana S."/>
            <person name="Celniker S.E."/>
            <person name="Chang J.L."/>
            <person name="Chapple C."/>
            <person name="Chatterji S."/>
            <person name="Chinwalla A."/>
            <person name="Civetta A."/>
            <person name="Clifton S.W."/>
            <person name="Comeron J.M."/>
            <person name="Costello J.C."/>
            <person name="Coyne J.A."/>
            <person name="Daub J."/>
            <person name="David R.G."/>
            <person name="Delcher A.L."/>
            <person name="Delehaunty K."/>
            <person name="Do C.B."/>
            <person name="Ebling H."/>
            <person name="Edwards K."/>
            <person name="Eickbush T."/>
            <person name="Evans J.D."/>
            <person name="Filipski A."/>
            <person name="Findeiss S."/>
            <person name="Freyhult E."/>
            <person name="Fulton L."/>
            <person name="Fulton R."/>
            <person name="Garcia A.C."/>
            <person name="Gardiner A."/>
            <person name="Garfield D.A."/>
            <person name="Garvin B.E."/>
            <person name="Gibson G."/>
            <person name="Gilbert D."/>
            <person name="Gnerre S."/>
            <person name="Godfrey J."/>
            <person name="Good R."/>
            <person name="Gotea V."/>
            <person name="Gravely B."/>
            <person name="Greenberg A.J."/>
            <person name="Griffiths-Jones S."/>
            <person name="Gross S."/>
            <person name="Guigo R."/>
            <person name="Gustafson E.A."/>
            <person name="Haerty W."/>
            <person name="Hahn M.W."/>
            <person name="Halligan D.L."/>
            <person name="Halpern A.L."/>
            <person name="Halter G.M."/>
            <person name="Han M.V."/>
            <person name="Heger A."/>
            <person name="Hillier L."/>
            <person name="Hinrichs A.S."/>
            <person name="Holmes I."/>
            <person name="Hoskins R.A."/>
            <person name="Hubisz M.J."/>
            <person name="Hultmark D."/>
            <person name="Huntley M.A."/>
            <person name="Jaffe D.B."/>
            <person name="Jagadeeshan S."/>
            <person name="Jeck W.R."/>
            <person name="Johnson J."/>
            <person name="Jones C.D."/>
            <person name="Jordan W.C."/>
            <person name="Karpen G.H."/>
            <person name="Kataoka E."/>
            <person name="Keightley P.D."/>
            <person name="Kheradpour P."/>
            <person name="Kirkness E.F."/>
            <person name="Koerich L.B."/>
            <person name="Kristiansen K."/>
            <person name="Kudrna D."/>
            <person name="Kulathinal R.J."/>
            <person name="Kumar S."/>
            <person name="Kwok R."/>
            <person name="Lander E."/>
            <person name="Langley C.H."/>
            <person name="Lapoint R."/>
            <person name="Lazzaro B.P."/>
            <person name="Lee S.J."/>
            <person name="Levesque L."/>
            <person name="Li R."/>
            <person name="Lin C.F."/>
            <person name="Lin M.F."/>
            <person name="Lindblad-Toh K."/>
            <person name="Llopart A."/>
            <person name="Long M."/>
            <person name="Low L."/>
            <person name="Lozovsky E."/>
            <person name="Lu J."/>
            <person name="Luo M."/>
            <person name="Machado C.A."/>
            <person name="Makalowski W."/>
            <person name="Marzo M."/>
            <person name="Matsuda M."/>
            <person name="Matzkin L."/>
            <person name="McAllister B."/>
            <person name="McBride C.S."/>
            <person name="McKernan B."/>
            <person name="McKernan K."/>
            <person name="Mendez-Lago M."/>
            <person name="Minx P."/>
            <person name="Mollenhauer M.U."/>
            <person name="Montooth K."/>
            <person name="Mount S.M."/>
            <person name="Mu X."/>
            <person name="Myers E."/>
            <person name="Negre B."/>
            <person name="Newfeld S."/>
            <person name="Nielsen R."/>
            <person name="Noor M.A."/>
            <person name="O'Grady P."/>
            <person name="Pachter L."/>
            <person name="Papaceit M."/>
            <person name="Parisi M.J."/>
            <person name="Parisi M."/>
            <person name="Parts L."/>
            <person name="Pedersen J.S."/>
            <person name="Pesole G."/>
            <person name="Phillippy A.M."/>
            <person name="Ponting C.P."/>
            <person name="Pop M."/>
            <person name="Porcelli D."/>
            <person name="Powell J.R."/>
            <person name="Prohaska S."/>
            <person name="Pruitt K."/>
            <person name="Puig M."/>
            <person name="Quesneville H."/>
            <person name="Ram K.R."/>
            <person name="Rand D."/>
            <person name="Rasmussen M.D."/>
            <person name="Reed L.K."/>
            <person name="Reenan R."/>
            <person name="Reily A."/>
            <person name="Remington K.A."/>
            <person name="Rieger T.T."/>
            <person name="Ritchie M.G."/>
            <person name="Robin C."/>
            <person name="Rogers Y.H."/>
            <person name="Rohde C."/>
            <person name="Rozas J."/>
            <person name="Rubenfield M.J."/>
            <person name="Ruiz A."/>
            <person name="Russo S."/>
            <person name="Salzberg S.L."/>
            <person name="Sanchez-Gracia A."/>
            <person name="Saranga D.J."/>
            <person name="Sato H."/>
            <person name="Schaeffer S.W."/>
            <person name="Schatz M.C."/>
            <person name="Schlenke T."/>
            <person name="Schwartz R."/>
            <person name="Segarra C."/>
            <person name="Singh R.S."/>
            <person name="Sirot L."/>
            <person name="Sirota M."/>
            <person name="Sisneros N.B."/>
            <person name="Smith C.D."/>
            <person name="Smith T.F."/>
            <person name="Spieth J."/>
            <person name="Stage D.E."/>
            <person name="Stark A."/>
            <person name="Stephan W."/>
            <person name="Strausberg R.L."/>
            <person name="Strempel S."/>
            <person name="Sturgill D."/>
            <person name="Sutton G."/>
            <person name="Sutton G.G."/>
            <person name="Tao W."/>
            <person name="Teichmann S."/>
            <person name="Tobari Y.N."/>
            <person name="Tomimura Y."/>
            <person name="Tsolas J.M."/>
            <person name="Valente V.L."/>
            <person name="Venter E."/>
            <person name="Venter J.C."/>
            <person name="Vicario S."/>
            <person name="Vieira F.G."/>
            <person name="Vilella A.J."/>
            <person name="Villasante A."/>
            <person name="Walenz B."/>
            <person name="Wang J."/>
            <person name="Wasserman M."/>
            <person name="Watts T."/>
            <person name="Wilson D."/>
            <person name="Wilson R.K."/>
            <person name="Wing R.A."/>
            <person name="Wolfner M.F."/>
            <person name="Wong A."/>
            <person name="Wong G.K."/>
            <person name="Wu C.I."/>
            <person name="Wu G."/>
            <person name="Yamamoto D."/>
            <person name="Yang H.P."/>
            <person name="Yang S.P."/>
            <person name="Yorke J.A."/>
            <person name="Yoshida K."/>
            <person name="Zdobnov E."/>
            <person name="Zhang P."/>
            <person name="Zhang Y."/>
            <person name="Zimin A.V."/>
            <person name="Baldwin J."/>
            <person name="Abdouelleil A."/>
            <person name="Abdulkadir J."/>
            <person name="Abebe A."/>
            <person name="Abera B."/>
            <person name="Abreu J."/>
            <person name="Acer S.C."/>
            <person name="Aftuck L."/>
            <person name="Alexander A."/>
            <person name="An P."/>
            <person name="Anderson E."/>
            <person name="Anderson S."/>
            <person name="Arachi H."/>
            <person name="Azer M."/>
            <person name="Bachantsang P."/>
            <person name="Barry A."/>
            <person name="Bayul T."/>
            <person name="Berlin A."/>
            <person name="Bessette D."/>
            <person name="Bloom T."/>
            <person name="Blye J."/>
            <person name="Boguslavskiy L."/>
            <person name="Bonnet C."/>
            <person name="Boukhgalter B."/>
            <person name="Bourzgui I."/>
            <person name="Brown A."/>
            <person name="Cahill P."/>
            <person name="Channer S."/>
            <person name="Cheshatsang Y."/>
            <person name="Chuda L."/>
            <person name="Citroen M."/>
            <person name="Collymore A."/>
            <person name="Cooke P."/>
            <person name="Costello M."/>
            <person name="D'Aco K."/>
            <person name="Daza R."/>
            <person name="De Haan G."/>
            <person name="DeGray S."/>
            <person name="DeMaso C."/>
            <person name="Dhargay N."/>
            <person name="Dooley K."/>
            <person name="Dooley E."/>
            <person name="Doricent M."/>
            <person name="Dorje P."/>
            <person name="Dorjee K."/>
            <person name="Dupes A."/>
            <person name="Elong R."/>
            <person name="Falk J."/>
            <person name="Farina A."/>
            <person name="Faro S."/>
            <person name="Ferguson D."/>
            <person name="Fisher S."/>
            <person name="Foley C.D."/>
            <person name="Franke A."/>
            <person name="Friedrich D."/>
            <person name="Gadbois L."/>
            <person name="Gearin G."/>
            <person name="Gearin C.R."/>
            <person name="Giannoukos G."/>
            <person name="Goode T."/>
            <person name="Graham J."/>
            <person name="Grandbois E."/>
            <person name="Grewal S."/>
            <person name="Gyaltsen K."/>
            <person name="Hafez N."/>
            <person name="Hagos B."/>
            <person name="Hall J."/>
            <person name="Henson C."/>
            <person name="Hollinger A."/>
            <person name="Honan T."/>
            <person name="Huard M.D."/>
            <person name="Hughes L."/>
            <person name="Hurhula B."/>
            <person name="Husby M.E."/>
            <person name="Kamat A."/>
            <person name="Kanga B."/>
            <person name="Kashin S."/>
            <person name="Khazanovich D."/>
            <person name="Kisner P."/>
            <person name="Lance K."/>
            <person name="Lara M."/>
            <person name="Lee W."/>
            <person name="Lennon N."/>
            <person name="Letendre F."/>
            <person name="LeVine R."/>
            <person name="Lipovsky A."/>
            <person name="Liu X."/>
            <person name="Liu J."/>
            <person name="Liu S."/>
            <person name="Lokyitsang T."/>
            <person name="Lokyitsang Y."/>
            <person name="Lubonja R."/>
            <person name="Lui A."/>
            <person name="MacDonald P."/>
            <person name="Magnisalis V."/>
            <person name="Maru K."/>
            <person name="Matthews C."/>
            <person name="McCusker W."/>
            <person name="McDonough S."/>
            <person name="Mehta T."/>
            <person name="Meldrim J."/>
            <person name="Meneus L."/>
            <person name="Mihai O."/>
            <person name="Mihalev A."/>
            <person name="Mihova T."/>
            <person name="Mittelman R."/>
            <person name="Mlenga V."/>
            <person name="Montmayeur A."/>
            <person name="Mulrain L."/>
            <person name="Navidi A."/>
            <person name="Naylor J."/>
            <person name="Negash T."/>
            <person name="Nguyen T."/>
            <person name="Nguyen N."/>
            <person name="Nicol R."/>
            <person name="Norbu C."/>
            <person name="Norbu N."/>
            <person name="Novod N."/>
            <person name="O'Neill B."/>
            <person name="Osman S."/>
            <person name="Markiewicz E."/>
            <person name="Oyono O.L."/>
            <person name="Patti C."/>
            <person name="Phunkhang P."/>
            <person name="Pierre F."/>
            <person name="Priest M."/>
            <person name="Raghuraman S."/>
            <person name="Rege F."/>
            <person name="Reyes R."/>
            <person name="Rise C."/>
            <person name="Rogov P."/>
            <person name="Ross K."/>
            <person name="Ryan E."/>
            <person name="Settipalli S."/>
            <person name="Shea T."/>
            <person name="Sherpa N."/>
            <person name="Shi L."/>
            <person name="Shih D."/>
            <person name="Sparrow T."/>
            <person name="Spaulding J."/>
            <person name="Stalker J."/>
            <person name="Stange-Thomann N."/>
            <person name="Stavropoulos S."/>
            <person name="Stone C."/>
            <person name="Strader C."/>
            <person name="Tesfaye S."/>
            <person name="Thomson T."/>
            <person name="Thoulutsang Y."/>
            <person name="Thoulutsang D."/>
            <person name="Topham K."/>
            <person name="Topping I."/>
            <person name="Tsamla T."/>
            <person name="Vassiliev H."/>
            <person name="Vo A."/>
            <person name="Wangchuk T."/>
            <person name="Wangdi T."/>
            <person name="Weiand M."/>
            <person name="Wilkinson J."/>
            <person name="Wilson A."/>
            <person name="Yadav S."/>
            <person name="Young G."/>
            <person name="Yu Q."/>
            <person name="Zembek L."/>
            <person name="Zhong D."/>
            <person name="Zimmer A."/>
            <person name="Zwirko Z."/>
            <person name="Jaffe D.B."/>
            <person name="Alvarez P."/>
            <person name="Brockman W."/>
            <person name="Butler J."/>
            <person name="Chin C."/>
            <person name="Gnerre S."/>
            <person name="Grabherr M."/>
            <person name="Kleber M."/>
            <person name="Mauceli E."/>
            <person name="MacCallum I."/>
        </authorList>
    </citation>
    <scope>NUCLEOTIDE SEQUENCE [LARGE SCALE GENOMIC DNA]</scope>
    <source>
        <strain evidence="11">Tucson 14030-0811.24</strain>
    </source>
</reference>
<evidence type="ECO:0000256" key="6">
    <source>
        <dbReference type="ARBA" id="ARBA00023034"/>
    </source>
</evidence>
<evidence type="ECO:0000256" key="7">
    <source>
        <dbReference type="ARBA" id="ARBA00023136"/>
    </source>
</evidence>
<dbReference type="GO" id="GO:0042500">
    <property type="term" value="F:aspartic endopeptidase activity, intramembrane cleaving"/>
    <property type="evidence" value="ECO:0007669"/>
    <property type="project" value="InterPro"/>
</dbReference>
<keyword evidence="3 8" id="KW-0256">Endoplasmic reticulum</keyword>
<dbReference type="EC" id="3.4.23.-" evidence="8"/>
<feature type="transmembrane region" description="Helical" evidence="8">
    <location>
        <begin position="147"/>
        <end position="172"/>
    </location>
</feature>
<comment type="subcellular location">
    <subcellularLocation>
        <location evidence="8">Endoplasmic reticulum membrane</location>
        <topology evidence="8">Multi-pass membrane protein</topology>
    </subcellularLocation>
    <subcellularLocation>
        <location evidence="8">Golgi apparatus membrane</location>
        <topology evidence="8">Multi-pass membrane protein</topology>
    </subcellularLocation>
</comment>
<dbReference type="KEGG" id="dwi:6646376"/>
<keyword evidence="11" id="KW-1185">Reference proteome</keyword>
<keyword evidence="8" id="KW-0645">Protease</keyword>
<dbReference type="GO" id="GO:0000139">
    <property type="term" value="C:Golgi membrane"/>
    <property type="evidence" value="ECO:0007669"/>
    <property type="project" value="UniProtKB-SubCell"/>
</dbReference>
<accession>B4N6M7</accession>
<gene>
    <name evidence="10" type="primary">Dwil\GK12343</name>
    <name evidence="10" type="ORF">Dwil_GK12343</name>
</gene>
<proteinExistence type="inferred from homology"/>
<dbReference type="FunFam" id="1.10.472.100:FF:000001">
    <property type="entry name" value="Presenilin"/>
    <property type="match status" value="1"/>
</dbReference>
<evidence type="ECO:0000313" key="11">
    <source>
        <dbReference type="Proteomes" id="UP000007798"/>
    </source>
</evidence>
<keyword evidence="6 8" id="KW-0333">Golgi apparatus</keyword>
<organism evidence="10 11">
    <name type="scientific">Drosophila willistoni</name>
    <name type="common">Fruit fly</name>
    <dbReference type="NCBI Taxonomy" id="7260"/>
    <lineage>
        <taxon>Eukaryota</taxon>
        <taxon>Metazoa</taxon>
        <taxon>Ecdysozoa</taxon>
        <taxon>Arthropoda</taxon>
        <taxon>Hexapoda</taxon>
        <taxon>Insecta</taxon>
        <taxon>Pterygota</taxon>
        <taxon>Neoptera</taxon>
        <taxon>Endopterygota</taxon>
        <taxon>Diptera</taxon>
        <taxon>Brachycera</taxon>
        <taxon>Muscomorpha</taxon>
        <taxon>Ephydroidea</taxon>
        <taxon>Drosophilidae</taxon>
        <taxon>Drosophila</taxon>
        <taxon>Sophophora</taxon>
    </lineage>
</organism>
<dbReference type="InterPro" id="IPR001108">
    <property type="entry name" value="Peptidase_A22A"/>
</dbReference>
<feature type="region of interest" description="Disordered" evidence="9">
    <location>
        <begin position="1"/>
        <end position="53"/>
    </location>
</feature>
<dbReference type="EMBL" id="CH964161">
    <property type="protein sequence ID" value="EDW80016.1"/>
    <property type="molecule type" value="Genomic_DNA"/>
</dbReference>
<dbReference type="InterPro" id="IPR042524">
    <property type="entry name" value="Presenilin_C"/>
</dbReference>
<evidence type="ECO:0000256" key="2">
    <source>
        <dbReference type="ARBA" id="ARBA00022692"/>
    </source>
</evidence>
<evidence type="ECO:0000256" key="8">
    <source>
        <dbReference type="RuleBase" id="RU361148"/>
    </source>
</evidence>
<dbReference type="Gene3D" id="1.10.472.100">
    <property type="entry name" value="Presenilin"/>
    <property type="match status" value="1"/>
</dbReference>
<keyword evidence="2 8" id="KW-0812">Transmembrane</keyword>
<dbReference type="PhylomeDB" id="B4N6M7"/>
<feature type="compositionally biased region" description="Low complexity" evidence="9">
    <location>
        <begin position="10"/>
        <end position="28"/>
    </location>
</feature>
<dbReference type="AlphaFoldDB" id="B4N6M7"/>
<feature type="transmembrane region" description="Helical" evidence="8">
    <location>
        <begin position="212"/>
        <end position="231"/>
    </location>
</feature>
<keyword evidence="4 8" id="KW-0914">Notch signaling pathway</keyword>
<dbReference type="PRINTS" id="PR01072">
    <property type="entry name" value="PRESENILIN"/>
</dbReference>
<comment type="subunit">
    <text evidence="8">Homodimer.</text>
</comment>
<evidence type="ECO:0000256" key="1">
    <source>
        <dbReference type="ARBA" id="ARBA00008604"/>
    </source>
</evidence>
<sequence>MDGHVNLPTSSSSVSVGSPSDVGVGSSGEHLERPPKRQNYGSSSSNHQEHSDQPDAAILAVPNVVIRNRLSGGGGGDGSGNPNQNELEEEQGLKYGAQHVIKLFVPVSLCMLVVVATINSISFYSSTQVYLLYTPFHELSPEPSVKLWNALANSLILMSVVVVMTILLIVLYKKRCYRVIHGWLILSSFMLLFIFTYLYLEELLRAYNIPMDYPTALLIMWNFGVAGMMAIHWQGPLRLQQGYLIFVAALMALVFIKYLPEWTAWAVLAAISIWDLVAVLSPRGPLRILVETAQERNEQIFPALIYSSTVIYTYMGTHYTPQQQQPTTSSPSSSNSTTTTRATQNSLASPETGAAARGGSSSSTSGNPPHQQLPQQQHPQQQALLTDDNQALATEAEAAGFTQEWSANLSERVARRQIEVQSTQTGSGQRSHEYRTVTAPDNRLSAGEGQEERGIKLGLGDFIFYSVLVGKASSYGDWTTTIACFVAILIGLCLTLLLLAIWRKALPALPISITFGLIFCFATSVVVKPFMENLSAKQVFI</sequence>
<dbReference type="GO" id="GO:0070765">
    <property type="term" value="C:gamma-secretase complex"/>
    <property type="evidence" value="ECO:0007669"/>
    <property type="project" value="TreeGrafter"/>
</dbReference>
<keyword evidence="7 8" id="KW-0472">Membrane</keyword>
<dbReference type="GO" id="GO:0034205">
    <property type="term" value="P:amyloid-beta formation"/>
    <property type="evidence" value="ECO:0007669"/>
    <property type="project" value="TreeGrafter"/>
</dbReference>
<dbReference type="MEROPS" id="A22.014"/>
<feature type="transmembrane region" description="Helical" evidence="8">
    <location>
        <begin position="481"/>
        <end position="502"/>
    </location>
</feature>
<dbReference type="OMA" id="TTNLMMF"/>
<dbReference type="GO" id="GO:0016485">
    <property type="term" value="P:protein processing"/>
    <property type="evidence" value="ECO:0007669"/>
    <property type="project" value="InterPro"/>
</dbReference>
<keyword evidence="8 10" id="KW-0378">Hydrolase</keyword>
<feature type="region of interest" description="Disordered" evidence="9">
    <location>
        <begin position="321"/>
        <end position="382"/>
    </location>
</feature>
<dbReference type="GO" id="GO:0005789">
    <property type="term" value="C:endoplasmic reticulum membrane"/>
    <property type="evidence" value="ECO:0007669"/>
    <property type="project" value="UniProtKB-SubCell"/>
</dbReference>
<dbReference type="InterPro" id="IPR006639">
    <property type="entry name" value="Preselin/SPP"/>
</dbReference>
<dbReference type="PANTHER" id="PTHR10202:SF13">
    <property type="entry name" value="PRESENILIN HOMOLOG"/>
    <property type="match status" value="1"/>
</dbReference>
<dbReference type="OrthoDB" id="20287at2759"/>
<dbReference type="Pfam" id="PF01080">
    <property type="entry name" value="Presenilin"/>
    <property type="match status" value="1"/>
</dbReference>
<comment type="similarity">
    <text evidence="1 8">Belongs to the peptidase A22A family.</text>
</comment>
<protein>
    <recommendedName>
        <fullName evidence="8">Presenilin</fullName>
        <ecNumber evidence="8">3.4.23.-</ecNumber>
    </recommendedName>
</protein>
<evidence type="ECO:0000256" key="9">
    <source>
        <dbReference type="SAM" id="MobiDB-lite"/>
    </source>
</evidence>
<feature type="transmembrane region" description="Helical" evidence="8">
    <location>
        <begin position="508"/>
        <end position="527"/>
    </location>
</feature>
<dbReference type="HOGENOM" id="CLU_022975_3_0_1"/>
<evidence type="ECO:0000256" key="3">
    <source>
        <dbReference type="ARBA" id="ARBA00022824"/>
    </source>
</evidence>
<comment type="domain">
    <text evidence="8">The PAL motif is required for normal active site conformation.</text>
</comment>
<dbReference type="GO" id="GO:0006509">
    <property type="term" value="P:membrane protein ectodomain proteolysis"/>
    <property type="evidence" value="ECO:0007669"/>
    <property type="project" value="TreeGrafter"/>
</dbReference>
<feature type="transmembrane region" description="Helical" evidence="8">
    <location>
        <begin position="103"/>
        <end position="127"/>
    </location>
</feature>
<evidence type="ECO:0000256" key="5">
    <source>
        <dbReference type="ARBA" id="ARBA00022989"/>
    </source>
</evidence>
<keyword evidence="5 8" id="KW-1133">Transmembrane helix</keyword>
<dbReference type="PANTHER" id="PTHR10202">
    <property type="entry name" value="PRESENILIN"/>
    <property type="match status" value="1"/>
</dbReference>
<evidence type="ECO:0000313" key="10">
    <source>
        <dbReference type="EMBL" id="EDW80016.1"/>
    </source>
</evidence>
<comment type="function">
    <text evidence="8">Probable subunit of the gamma-secretase complex, an endoprotease complex that catalyzes the intramembrane cleavage of integral membrane proteins such as Notch receptors.</text>
</comment>
<dbReference type="Proteomes" id="UP000007798">
    <property type="component" value="Unassembled WGS sequence"/>
</dbReference>
<name>B4N6M7_DROWI</name>
<evidence type="ECO:0000256" key="4">
    <source>
        <dbReference type="ARBA" id="ARBA00022976"/>
    </source>
</evidence>
<feature type="transmembrane region" description="Helical" evidence="8">
    <location>
        <begin position="243"/>
        <end position="259"/>
    </location>
</feature>
<dbReference type="SMART" id="SM00730">
    <property type="entry name" value="PSN"/>
    <property type="match status" value="1"/>
</dbReference>
<dbReference type="eggNOG" id="KOG2736">
    <property type="taxonomic scope" value="Eukaryota"/>
</dbReference>
<feature type="transmembrane region" description="Helical" evidence="8">
    <location>
        <begin position="179"/>
        <end position="200"/>
    </location>
</feature>
<dbReference type="GO" id="GO:0055074">
    <property type="term" value="P:calcium ion homeostasis"/>
    <property type="evidence" value="ECO:0007669"/>
    <property type="project" value="TreeGrafter"/>
</dbReference>